<dbReference type="Proteomes" id="UP000823388">
    <property type="component" value="Chromosome 5N"/>
</dbReference>
<comment type="caution">
    <text evidence="1">The sequence shown here is derived from an EMBL/GenBank/DDBJ whole genome shotgun (WGS) entry which is preliminary data.</text>
</comment>
<dbReference type="EMBL" id="CM029046">
    <property type="protein sequence ID" value="KAG2593622.1"/>
    <property type="molecule type" value="Genomic_DNA"/>
</dbReference>
<protein>
    <submittedName>
        <fullName evidence="1">Uncharacterized protein</fullName>
    </submittedName>
</protein>
<accession>A0A8T0S3N3</accession>
<proteinExistence type="predicted"/>
<evidence type="ECO:0000313" key="1">
    <source>
        <dbReference type="EMBL" id="KAG2593622.1"/>
    </source>
</evidence>
<reference evidence="1" key="1">
    <citation type="submission" date="2020-05" db="EMBL/GenBank/DDBJ databases">
        <title>WGS assembly of Panicum virgatum.</title>
        <authorList>
            <person name="Lovell J.T."/>
            <person name="Jenkins J."/>
            <person name="Shu S."/>
            <person name="Juenger T.E."/>
            <person name="Schmutz J."/>
        </authorList>
    </citation>
    <scope>NUCLEOTIDE SEQUENCE</scope>
    <source>
        <strain evidence="1">AP13</strain>
    </source>
</reference>
<dbReference type="PROSITE" id="PS50096">
    <property type="entry name" value="IQ"/>
    <property type="match status" value="1"/>
</dbReference>
<dbReference type="AlphaFoldDB" id="A0A8T0S3N3"/>
<sequence>MASAAGDPLASAKNLCADILDCCAEIQTVLLKLKESLRRKDAAVRLHGAVRGFLARQRARLLHGTKRTHCTSLQPSEVAAPLQIGTPVACWEPLAIVPRRDNIVGGLVLVVPLAICSEQQGIILRRGAITGRFGGFPWDPGEISITCMSELPGDYEGTMKGWNHGLHQTTTARGRPVFEGGGRCHG</sequence>
<gene>
    <name evidence="1" type="ORF">PVAP13_5NG012538</name>
</gene>
<evidence type="ECO:0000313" key="2">
    <source>
        <dbReference type="Proteomes" id="UP000823388"/>
    </source>
</evidence>
<name>A0A8T0S3N3_PANVG</name>
<keyword evidence="2" id="KW-1185">Reference proteome</keyword>
<organism evidence="1 2">
    <name type="scientific">Panicum virgatum</name>
    <name type="common">Blackwell switchgrass</name>
    <dbReference type="NCBI Taxonomy" id="38727"/>
    <lineage>
        <taxon>Eukaryota</taxon>
        <taxon>Viridiplantae</taxon>
        <taxon>Streptophyta</taxon>
        <taxon>Embryophyta</taxon>
        <taxon>Tracheophyta</taxon>
        <taxon>Spermatophyta</taxon>
        <taxon>Magnoliopsida</taxon>
        <taxon>Liliopsida</taxon>
        <taxon>Poales</taxon>
        <taxon>Poaceae</taxon>
        <taxon>PACMAD clade</taxon>
        <taxon>Panicoideae</taxon>
        <taxon>Panicodae</taxon>
        <taxon>Paniceae</taxon>
        <taxon>Panicinae</taxon>
        <taxon>Panicum</taxon>
        <taxon>Panicum sect. Hiantes</taxon>
    </lineage>
</organism>